<dbReference type="Proteomes" id="UP000001025">
    <property type="component" value="Chromosome"/>
</dbReference>
<evidence type="ECO:0000313" key="2">
    <source>
        <dbReference type="Proteomes" id="UP000001025"/>
    </source>
</evidence>
<reference evidence="1 2" key="1">
    <citation type="journal article" date="2003" name="Proc. Natl. Acad. Sci. U.S.A.">
        <title>Complete genome sequence of the marine planctomycete Pirellula sp. strain 1.</title>
        <authorList>
            <person name="Gloeckner F.O."/>
            <person name="Kube M."/>
            <person name="Bauer M."/>
            <person name="Teeling H."/>
            <person name="Lombardot T."/>
            <person name="Ludwig W."/>
            <person name="Gade D."/>
            <person name="Beck A."/>
            <person name="Borzym K."/>
            <person name="Heitmann K."/>
            <person name="Rabus R."/>
            <person name="Schlesner H."/>
            <person name="Amann R."/>
            <person name="Reinhardt R."/>
        </authorList>
    </citation>
    <scope>NUCLEOTIDE SEQUENCE [LARGE SCALE GENOMIC DNA]</scope>
    <source>
        <strain evidence="2">DSM 10527 / NCIMB 13988 / SH1</strain>
    </source>
</reference>
<dbReference type="KEGG" id="rba:RB12797"/>
<dbReference type="HOGENOM" id="CLU_2993717_0_0_0"/>
<dbReference type="EnsemblBacteria" id="CAD77784">
    <property type="protein sequence ID" value="CAD77784"/>
    <property type="gene ID" value="RB12797"/>
</dbReference>
<accession>Q7UI30</accession>
<dbReference type="AlphaFoldDB" id="Q7UI30"/>
<gene>
    <name evidence="1" type="ordered locus">RB12797</name>
</gene>
<dbReference type="InParanoid" id="Q7UI30"/>
<keyword evidence="2" id="KW-1185">Reference proteome</keyword>
<name>Q7UI30_RHOBA</name>
<organism evidence="1 2">
    <name type="scientific">Rhodopirellula baltica (strain DSM 10527 / NCIMB 13988 / SH1)</name>
    <dbReference type="NCBI Taxonomy" id="243090"/>
    <lineage>
        <taxon>Bacteria</taxon>
        <taxon>Pseudomonadati</taxon>
        <taxon>Planctomycetota</taxon>
        <taxon>Planctomycetia</taxon>
        <taxon>Pirellulales</taxon>
        <taxon>Pirellulaceae</taxon>
        <taxon>Rhodopirellula</taxon>
    </lineage>
</organism>
<sequence length="57" mass="6587">MFADLNWVYDSTAGQLRQQTISEHPADLGGCLLGEVFARGLRSRWRPPCYRFVDTWV</sequence>
<evidence type="ECO:0000313" key="1">
    <source>
        <dbReference type="EMBL" id="CAD77784.1"/>
    </source>
</evidence>
<dbReference type="STRING" id="243090.RB12797"/>
<proteinExistence type="predicted"/>
<dbReference type="EMBL" id="BX294155">
    <property type="protein sequence ID" value="CAD77784.1"/>
    <property type="molecule type" value="Genomic_DNA"/>
</dbReference>
<protein>
    <submittedName>
        <fullName evidence="1">Uncharacterized protein</fullName>
    </submittedName>
</protein>